<dbReference type="Gene3D" id="3.90.180.10">
    <property type="entry name" value="Medium-chain alcohol dehydrogenases, catalytic domain"/>
    <property type="match status" value="1"/>
</dbReference>
<evidence type="ECO:0000256" key="1">
    <source>
        <dbReference type="ARBA" id="ARBA00022857"/>
    </source>
</evidence>
<dbReference type="AlphaFoldDB" id="A0A2T2XLN2"/>
<evidence type="ECO:0000259" key="2">
    <source>
        <dbReference type="SMART" id="SM00829"/>
    </source>
</evidence>
<dbReference type="InterPro" id="IPR013149">
    <property type="entry name" value="ADH-like_C"/>
</dbReference>
<dbReference type="PANTHER" id="PTHR44154:SF1">
    <property type="entry name" value="QUINONE OXIDOREDUCTASE"/>
    <property type="match status" value="1"/>
</dbReference>
<dbReference type="SMART" id="SM00829">
    <property type="entry name" value="PKS_ER"/>
    <property type="match status" value="1"/>
</dbReference>
<dbReference type="SUPFAM" id="SSF50129">
    <property type="entry name" value="GroES-like"/>
    <property type="match status" value="1"/>
</dbReference>
<dbReference type="InterPro" id="IPR020843">
    <property type="entry name" value="ER"/>
</dbReference>
<gene>
    <name evidence="3" type="ORF">C7B46_01585</name>
</gene>
<dbReference type="InterPro" id="IPR036291">
    <property type="entry name" value="NAD(P)-bd_dom_sf"/>
</dbReference>
<dbReference type="Pfam" id="PF08240">
    <property type="entry name" value="ADH_N"/>
    <property type="match status" value="1"/>
</dbReference>
<dbReference type="InterPro" id="IPR051603">
    <property type="entry name" value="Zinc-ADH_QOR/CCCR"/>
</dbReference>
<sequence length="338" mass="36108">MRAIQIFEPGAADVLRYQEVPTPEPGPGTVRIRLRAAGINHRDIWVRQGAFGGFGNPKTPGSDGAGEIDALGPDVAGFSLGQRVVINPGLSCGHCRFCLAGEQPSCGAFQIFDGTYAEYAVVPAQNVVPMPSGLTFAEAASIGVPYITAEDFYMRSQVLPGQTVLLWGANGGLGLAALQLAHRRGLRVIAVVRPSFKQADRLRQYGADEILVWDGEEDMVGEVMTLTQQRGVDVTVDSLGQASFEQSLSATRRGGTIVTVGATTGGLVSFELGRVFRRRQNILGAFLGSSAILPRILPLFARGELTPVIDHTYPLEQADQAHEHLQSGGVFGKIILEI</sequence>
<name>A0A2T2XLN2_9FIRM</name>
<accession>A0A2T2XLN2</accession>
<protein>
    <submittedName>
        <fullName evidence="3">NADPH:quinone reductase</fullName>
    </submittedName>
</protein>
<dbReference type="InterPro" id="IPR011032">
    <property type="entry name" value="GroES-like_sf"/>
</dbReference>
<dbReference type="EMBL" id="PXYW01000002">
    <property type="protein sequence ID" value="PSR35381.1"/>
    <property type="molecule type" value="Genomic_DNA"/>
</dbReference>
<evidence type="ECO:0000313" key="3">
    <source>
        <dbReference type="EMBL" id="PSR35381.1"/>
    </source>
</evidence>
<organism evidence="3 4">
    <name type="scientific">Sulfobacillus benefaciens</name>
    <dbReference type="NCBI Taxonomy" id="453960"/>
    <lineage>
        <taxon>Bacteria</taxon>
        <taxon>Bacillati</taxon>
        <taxon>Bacillota</taxon>
        <taxon>Clostridia</taxon>
        <taxon>Eubacteriales</taxon>
        <taxon>Clostridiales Family XVII. Incertae Sedis</taxon>
        <taxon>Sulfobacillus</taxon>
    </lineage>
</organism>
<dbReference type="SUPFAM" id="SSF51735">
    <property type="entry name" value="NAD(P)-binding Rossmann-fold domains"/>
    <property type="match status" value="1"/>
</dbReference>
<feature type="domain" description="Enoyl reductase (ER)" evidence="2">
    <location>
        <begin position="10"/>
        <end position="336"/>
    </location>
</feature>
<dbReference type="GO" id="GO:0016491">
    <property type="term" value="F:oxidoreductase activity"/>
    <property type="evidence" value="ECO:0007669"/>
    <property type="project" value="InterPro"/>
</dbReference>
<proteinExistence type="predicted"/>
<evidence type="ECO:0000313" key="4">
    <source>
        <dbReference type="Proteomes" id="UP000242972"/>
    </source>
</evidence>
<keyword evidence="1" id="KW-0521">NADP</keyword>
<dbReference type="Pfam" id="PF00107">
    <property type="entry name" value="ADH_zinc_N"/>
    <property type="match status" value="1"/>
</dbReference>
<comment type="caution">
    <text evidence="3">The sequence shown here is derived from an EMBL/GenBank/DDBJ whole genome shotgun (WGS) entry which is preliminary data.</text>
</comment>
<dbReference type="InterPro" id="IPR013154">
    <property type="entry name" value="ADH-like_N"/>
</dbReference>
<dbReference type="Proteomes" id="UP000242972">
    <property type="component" value="Unassembled WGS sequence"/>
</dbReference>
<dbReference type="PANTHER" id="PTHR44154">
    <property type="entry name" value="QUINONE OXIDOREDUCTASE"/>
    <property type="match status" value="1"/>
</dbReference>
<reference evidence="3 4" key="1">
    <citation type="journal article" date="2014" name="BMC Genomics">
        <title>Comparison of environmental and isolate Sulfobacillus genomes reveals diverse carbon, sulfur, nitrogen, and hydrogen metabolisms.</title>
        <authorList>
            <person name="Justice N.B."/>
            <person name="Norman A."/>
            <person name="Brown C.T."/>
            <person name="Singh A."/>
            <person name="Thomas B.C."/>
            <person name="Banfield J.F."/>
        </authorList>
    </citation>
    <scope>NUCLEOTIDE SEQUENCE [LARGE SCALE GENOMIC DNA]</scope>
    <source>
        <strain evidence="3">AMDSBA4</strain>
    </source>
</reference>